<evidence type="ECO:0000313" key="15">
    <source>
        <dbReference type="EMBL" id="RIH99790.1"/>
    </source>
</evidence>
<evidence type="ECO:0000256" key="9">
    <source>
        <dbReference type="ARBA" id="ARBA00076414"/>
    </source>
</evidence>
<protein>
    <recommendedName>
        <fullName evidence="8 10">Protein GrpE</fullName>
    </recommendedName>
    <alternativeName>
        <fullName evidence="9 10">HSP-70 cofactor</fullName>
    </alternativeName>
</protein>
<evidence type="ECO:0000256" key="7">
    <source>
        <dbReference type="ARBA" id="ARBA00053401"/>
    </source>
</evidence>
<comment type="caution">
    <text evidence="15">The sequence shown here is derived from an EMBL/GenBank/DDBJ whole genome shotgun (WGS) entry which is preliminary data.</text>
</comment>
<comment type="subunit">
    <text evidence="3 10">Homodimer.</text>
</comment>
<dbReference type="PANTHER" id="PTHR21237:SF23">
    <property type="entry name" value="GRPE PROTEIN HOMOLOG, MITOCHONDRIAL"/>
    <property type="match status" value="1"/>
</dbReference>
<evidence type="ECO:0000256" key="6">
    <source>
        <dbReference type="ARBA" id="ARBA00023186"/>
    </source>
</evidence>
<dbReference type="SUPFAM" id="SSF51064">
    <property type="entry name" value="Head domain of nucleotide exchange factor GrpE"/>
    <property type="match status" value="1"/>
</dbReference>
<organism evidence="15 16">
    <name type="scientific">candidate division NPL-UPA2 bacterium Unc8</name>
    <dbReference type="NCBI Taxonomy" id="1980939"/>
    <lineage>
        <taxon>Bacteria</taxon>
    </lineage>
</organism>
<evidence type="ECO:0000256" key="3">
    <source>
        <dbReference type="ARBA" id="ARBA00011738"/>
    </source>
</evidence>
<dbReference type="GO" id="GO:0005737">
    <property type="term" value="C:cytoplasm"/>
    <property type="evidence" value="ECO:0007669"/>
    <property type="project" value="UniProtKB-SubCell"/>
</dbReference>
<dbReference type="EMBL" id="NDHY01000012">
    <property type="protein sequence ID" value="RIH99790.1"/>
    <property type="molecule type" value="Genomic_DNA"/>
</dbReference>
<name>A0A399FUR3_UNCN2</name>
<dbReference type="GO" id="GO:0000774">
    <property type="term" value="F:adenyl-nucleotide exchange factor activity"/>
    <property type="evidence" value="ECO:0007669"/>
    <property type="project" value="InterPro"/>
</dbReference>
<dbReference type="PANTHER" id="PTHR21237">
    <property type="entry name" value="GRPE PROTEIN"/>
    <property type="match status" value="1"/>
</dbReference>
<comment type="similarity">
    <text evidence="2 10 12">Belongs to the GrpE family.</text>
</comment>
<dbReference type="GO" id="GO:0006457">
    <property type="term" value="P:protein folding"/>
    <property type="evidence" value="ECO:0007669"/>
    <property type="project" value="InterPro"/>
</dbReference>
<dbReference type="InterPro" id="IPR013805">
    <property type="entry name" value="GrpE_CC"/>
</dbReference>
<sequence length="193" mass="22583">MNEPKKAEVVKAKVDSRERLRQIWEKARLADERLESLKRLQAEFDNYRKRIIKEKSELFQYATEDLICELIPIMDNFERAIYGIGKSSSRDTFLQGVEMIYRELCSVLKKRGLEKINAMGKEFDPSRHEAIDHVESTEQPENVVIEEVAAGYRIKDKIIRPAAVKVSKRIKEEDKKHKEKKGFKGSREEEKEG</sequence>
<dbReference type="InterPro" id="IPR000740">
    <property type="entry name" value="GrpE"/>
</dbReference>
<dbReference type="HAMAP" id="MF_01151">
    <property type="entry name" value="GrpE"/>
    <property type="match status" value="1"/>
</dbReference>
<dbReference type="CDD" id="cd00446">
    <property type="entry name" value="GrpE"/>
    <property type="match status" value="1"/>
</dbReference>
<keyword evidence="6 10" id="KW-0143">Chaperone</keyword>
<evidence type="ECO:0000256" key="2">
    <source>
        <dbReference type="ARBA" id="ARBA00009054"/>
    </source>
</evidence>
<dbReference type="Pfam" id="PF01025">
    <property type="entry name" value="GrpE"/>
    <property type="match status" value="1"/>
</dbReference>
<keyword evidence="13" id="KW-0175">Coiled coil</keyword>
<dbReference type="GO" id="GO:0051087">
    <property type="term" value="F:protein-folding chaperone binding"/>
    <property type="evidence" value="ECO:0007669"/>
    <property type="project" value="InterPro"/>
</dbReference>
<dbReference type="Gene3D" id="3.90.20.20">
    <property type="match status" value="1"/>
</dbReference>
<evidence type="ECO:0000256" key="8">
    <source>
        <dbReference type="ARBA" id="ARBA00072274"/>
    </source>
</evidence>
<evidence type="ECO:0000256" key="11">
    <source>
        <dbReference type="RuleBase" id="RU000639"/>
    </source>
</evidence>
<reference evidence="15 16" key="1">
    <citation type="submission" date="2018-08" db="EMBL/GenBank/DDBJ databases">
        <title>Draft genome of candidate division NPL-UPA2 bacterium Unc8 that adapted to ultra-basic serpentinizing groundwater.</title>
        <authorList>
            <person name="Ishii S."/>
            <person name="Suzuki S."/>
            <person name="Nealson K.H."/>
        </authorList>
    </citation>
    <scope>NUCLEOTIDE SEQUENCE [LARGE SCALE GENOMIC DNA]</scope>
    <source>
        <strain evidence="15">Unc8</strain>
    </source>
</reference>
<dbReference type="Proteomes" id="UP000266287">
    <property type="component" value="Unassembled WGS sequence"/>
</dbReference>
<dbReference type="PRINTS" id="PR00773">
    <property type="entry name" value="GRPEPROTEIN"/>
</dbReference>
<comment type="function">
    <text evidence="7 10 11">Participates actively in the response to hyperosmotic and heat shock by preventing the aggregation of stress-denatured proteins, in association with DnaK and GrpE. It is the nucleotide exchange factor for DnaK and may function as a thermosensor. Unfolded proteins bind initially to DnaJ; upon interaction with the DnaJ-bound protein, DnaK hydrolyzes its bound ATP, resulting in the formation of a stable complex. GrpE releases ADP from DnaK; ATP binding to DnaK triggers the release of the substrate protein, thus completing the reaction cycle. Several rounds of ATP-dependent interactions between DnaJ, DnaK and GrpE are required for fully efficient folding.</text>
</comment>
<evidence type="ECO:0000256" key="10">
    <source>
        <dbReference type="HAMAP-Rule" id="MF_01151"/>
    </source>
</evidence>
<comment type="subcellular location">
    <subcellularLocation>
        <location evidence="1 10">Cytoplasm</location>
    </subcellularLocation>
</comment>
<feature type="region of interest" description="Disordered" evidence="14">
    <location>
        <begin position="169"/>
        <end position="193"/>
    </location>
</feature>
<evidence type="ECO:0000256" key="1">
    <source>
        <dbReference type="ARBA" id="ARBA00004496"/>
    </source>
</evidence>
<dbReference type="Gene3D" id="2.30.22.10">
    <property type="entry name" value="Head domain of nucleotide exchange factor GrpE"/>
    <property type="match status" value="1"/>
</dbReference>
<evidence type="ECO:0000256" key="4">
    <source>
        <dbReference type="ARBA" id="ARBA00022490"/>
    </source>
</evidence>
<dbReference type="NCBIfam" id="NF010738">
    <property type="entry name" value="PRK14140.1"/>
    <property type="match status" value="1"/>
</dbReference>
<dbReference type="PROSITE" id="PS01071">
    <property type="entry name" value="GRPE"/>
    <property type="match status" value="1"/>
</dbReference>
<evidence type="ECO:0000256" key="12">
    <source>
        <dbReference type="RuleBase" id="RU004478"/>
    </source>
</evidence>
<accession>A0A399FUR3</accession>
<dbReference type="GO" id="GO:0051082">
    <property type="term" value="F:unfolded protein binding"/>
    <property type="evidence" value="ECO:0007669"/>
    <property type="project" value="TreeGrafter"/>
</dbReference>
<gene>
    <name evidence="10 15" type="primary">grpE</name>
    <name evidence="15" type="ORF">B9J77_04610</name>
</gene>
<dbReference type="AlphaFoldDB" id="A0A399FUR3"/>
<evidence type="ECO:0000256" key="14">
    <source>
        <dbReference type="SAM" id="MobiDB-lite"/>
    </source>
</evidence>
<evidence type="ECO:0000256" key="13">
    <source>
        <dbReference type="SAM" id="Coils"/>
    </source>
</evidence>
<evidence type="ECO:0000313" key="16">
    <source>
        <dbReference type="Proteomes" id="UP000266287"/>
    </source>
</evidence>
<proteinExistence type="inferred from homology"/>
<keyword evidence="4 10" id="KW-0963">Cytoplasm</keyword>
<keyword evidence="5 10" id="KW-0346">Stress response</keyword>
<dbReference type="SUPFAM" id="SSF58014">
    <property type="entry name" value="Coiled-coil domain of nucleotide exchange factor GrpE"/>
    <property type="match status" value="1"/>
</dbReference>
<dbReference type="GO" id="GO:0042803">
    <property type="term" value="F:protein homodimerization activity"/>
    <property type="evidence" value="ECO:0007669"/>
    <property type="project" value="InterPro"/>
</dbReference>
<dbReference type="FunFam" id="2.30.22.10:FF:000001">
    <property type="entry name" value="Protein GrpE"/>
    <property type="match status" value="1"/>
</dbReference>
<feature type="coiled-coil region" evidence="13">
    <location>
        <begin position="30"/>
        <end position="57"/>
    </location>
</feature>
<evidence type="ECO:0000256" key="5">
    <source>
        <dbReference type="ARBA" id="ARBA00023016"/>
    </source>
</evidence>
<dbReference type="InterPro" id="IPR009012">
    <property type="entry name" value="GrpE_head"/>
</dbReference>